<evidence type="ECO:0000256" key="1">
    <source>
        <dbReference type="SAM" id="Phobius"/>
    </source>
</evidence>
<evidence type="ECO:0000313" key="3">
    <source>
        <dbReference type="EMBL" id="ACO64468.1"/>
    </source>
</evidence>
<feature type="domain" description="J" evidence="2">
    <location>
        <begin position="211"/>
        <end position="278"/>
    </location>
</feature>
<proteinExistence type="predicted"/>
<dbReference type="PROSITE" id="PS50076">
    <property type="entry name" value="DNAJ_2"/>
    <property type="match status" value="1"/>
</dbReference>
<feature type="transmembrane region" description="Helical" evidence="1">
    <location>
        <begin position="127"/>
        <end position="148"/>
    </location>
</feature>
<keyword evidence="4" id="KW-1185">Reference proteome</keyword>
<dbReference type="InParanoid" id="C1E883"/>
<reference evidence="3 4" key="1">
    <citation type="journal article" date="2009" name="Science">
        <title>Green evolution and dynamic adaptations revealed by genomes of the marine picoeukaryotes Micromonas.</title>
        <authorList>
            <person name="Worden A.Z."/>
            <person name="Lee J.H."/>
            <person name="Mock T."/>
            <person name="Rouze P."/>
            <person name="Simmons M.P."/>
            <person name="Aerts A.L."/>
            <person name="Allen A.E."/>
            <person name="Cuvelier M.L."/>
            <person name="Derelle E."/>
            <person name="Everett M.V."/>
            <person name="Foulon E."/>
            <person name="Grimwood J."/>
            <person name="Gundlach H."/>
            <person name="Henrissat B."/>
            <person name="Napoli C."/>
            <person name="McDonald S.M."/>
            <person name="Parker M.S."/>
            <person name="Rombauts S."/>
            <person name="Salamov A."/>
            <person name="Von Dassow P."/>
            <person name="Badger J.H."/>
            <person name="Coutinho P.M."/>
            <person name="Demir E."/>
            <person name="Dubchak I."/>
            <person name="Gentemann C."/>
            <person name="Eikrem W."/>
            <person name="Gready J.E."/>
            <person name="John U."/>
            <person name="Lanier W."/>
            <person name="Lindquist E.A."/>
            <person name="Lucas S."/>
            <person name="Mayer K.F."/>
            <person name="Moreau H."/>
            <person name="Not F."/>
            <person name="Otillar R."/>
            <person name="Panaud O."/>
            <person name="Pangilinan J."/>
            <person name="Paulsen I."/>
            <person name="Piegu B."/>
            <person name="Poliakov A."/>
            <person name="Robbens S."/>
            <person name="Schmutz J."/>
            <person name="Toulza E."/>
            <person name="Wyss T."/>
            <person name="Zelensky A."/>
            <person name="Zhou K."/>
            <person name="Armbrust E.V."/>
            <person name="Bhattacharya D."/>
            <person name="Goodenough U.W."/>
            <person name="Van de Peer Y."/>
            <person name="Grigoriev I.V."/>
        </authorList>
    </citation>
    <scope>NUCLEOTIDE SEQUENCE [LARGE SCALE GENOMIC DNA]</scope>
    <source>
        <strain evidence="4">RCC299 / NOUM17</strain>
    </source>
</reference>
<dbReference type="InterPro" id="IPR036869">
    <property type="entry name" value="J_dom_sf"/>
</dbReference>
<sequence length="369" mass="40005">MGLLKAYNGLLGAFVTVFGLYHVFLPYHAIELYGEYDPAPPPPAPPSPSLRHSGARLYEHRTPATGAWFITMMGIMMILLGTCLMASRAWGSEVRAIVGSVTLALFFAILGVLLIEGPESGLPRFTASNPVHVSLVVAISLYIPALIVNRMEPGVFEWDKEARVFEDSDGEDEKLTTTNTGDDSPVYGAIDEFESDEPSGAVARVLARQSDYYAVLGVRNDTARSLSTRKLRERYDALVNAIEKAPRGKDRENAVSVAQSAHATLANPLTRAMYDGWRQHVFPAKAFGRAGTPRGGSHGEAGHVPRWCASVLRTPVVGSAFAILITVLLMPVAAALAAAFAVWWLLMAPIRACADLETKPGRKRRESCV</sequence>
<name>C1E883_MICCC</name>
<feature type="transmembrane region" description="Helical" evidence="1">
    <location>
        <begin position="7"/>
        <end position="30"/>
    </location>
</feature>
<dbReference type="InterPro" id="IPR001623">
    <property type="entry name" value="DnaJ_domain"/>
</dbReference>
<keyword evidence="1" id="KW-0472">Membrane</keyword>
<dbReference type="EMBL" id="CP001327">
    <property type="protein sequence ID" value="ACO64468.1"/>
    <property type="molecule type" value="Genomic_DNA"/>
</dbReference>
<keyword evidence="1" id="KW-1133">Transmembrane helix</keyword>
<dbReference type="RefSeq" id="XP_002503210.1">
    <property type="nucleotide sequence ID" value="XM_002503164.1"/>
</dbReference>
<dbReference type="KEGG" id="mis:MICPUN_59281"/>
<gene>
    <name evidence="3" type="ORF">MICPUN_59281</name>
</gene>
<dbReference type="Gene3D" id="1.10.287.110">
    <property type="entry name" value="DnaJ domain"/>
    <property type="match status" value="1"/>
</dbReference>
<dbReference type="SUPFAM" id="SSF46565">
    <property type="entry name" value="Chaperone J-domain"/>
    <property type="match status" value="1"/>
</dbReference>
<protein>
    <submittedName>
        <fullName evidence="3">Heat shock protein</fullName>
    </submittedName>
</protein>
<accession>C1E883</accession>
<organism evidence="3 4">
    <name type="scientific">Micromonas commoda (strain RCC299 / NOUM17 / CCMP2709)</name>
    <name type="common">Picoplanktonic green alga</name>
    <dbReference type="NCBI Taxonomy" id="296587"/>
    <lineage>
        <taxon>Eukaryota</taxon>
        <taxon>Viridiplantae</taxon>
        <taxon>Chlorophyta</taxon>
        <taxon>Mamiellophyceae</taxon>
        <taxon>Mamiellales</taxon>
        <taxon>Mamiellaceae</taxon>
        <taxon>Micromonas</taxon>
    </lineage>
</organism>
<dbReference type="AlphaFoldDB" id="C1E883"/>
<keyword evidence="1" id="KW-0812">Transmembrane</keyword>
<feature type="transmembrane region" description="Helical" evidence="1">
    <location>
        <begin position="320"/>
        <end position="346"/>
    </location>
</feature>
<keyword evidence="3" id="KW-0346">Stress response</keyword>
<dbReference type="Proteomes" id="UP000002009">
    <property type="component" value="Chromosome 6"/>
</dbReference>
<evidence type="ECO:0000259" key="2">
    <source>
        <dbReference type="PROSITE" id="PS50076"/>
    </source>
</evidence>
<feature type="transmembrane region" description="Helical" evidence="1">
    <location>
        <begin position="96"/>
        <end position="115"/>
    </location>
</feature>
<evidence type="ECO:0000313" key="4">
    <source>
        <dbReference type="Proteomes" id="UP000002009"/>
    </source>
</evidence>
<feature type="transmembrane region" description="Helical" evidence="1">
    <location>
        <begin position="66"/>
        <end position="84"/>
    </location>
</feature>
<dbReference type="GeneID" id="8244137"/>